<keyword evidence="1" id="KW-0732">Signal</keyword>
<evidence type="ECO:0000259" key="3">
    <source>
        <dbReference type="SMART" id="SM00560"/>
    </source>
</evidence>
<dbReference type="SMART" id="SM00560">
    <property type="entry name" value="LamGL"/>
    <property type="match status" value="1"/>
</dbReference>
<dbReference type="PANTHER" id="PTHR42535">
    <property type="entry name" value="OOKINETE PROTEIN, PUTATIVE-RELATED"/>
    <property type="match status" value="1"/>
</dbReference>
<dbReference type="Pfam" id="PF26058">
    <property type="entry name" value="DUF8019"/>
    <property type="match status" value="1"/>
</dbReference>
<dbReference type="Gene3D" id="2.60.120.200">
    <property type="match status" value="1"/>
</dbReference>
<dbReference type="InterPro" id="IPR058332">
    <property type="entry name" value="DUF8019"/>
</dbReference>
<protein>
    <recommendedName>
        <fullName evidence="3">LamG-like jellyroll fold domain-containing protein</fullName>
    </recommendedName>
</protein>
<dbReference type="AlphaFoldDB" id="A0A7S2CF98"/>
<name>A0A7S2CF98_9EUKA</name>
<dbReference type="InterPro" id="IPR013320">
    <property type="entry name" value="ConA-like_dom_sf"/>
</dbReference>
<accession>A0A7S2CF98</accession>
<gene>
    <name evidence="4" type="ORF">CBRE1094_LOCUS8503</name>
</gene>
<proteinExistence type="predicted"/>
<sequence>MSRLAEAVDAGKAAAAASGGRCDLLAQGPICIEGGKKVLAADAAPRGMLTHITFDDAHGLDTSGYHNHAVKAPAFGPGIGGVGHSARYVGTGGAGTADYTEISHHASYAEALDTFTLEMWIYLRQDSTGEWRTVMHKGSKDSDRTPTIFLEPLTRGLEFFVSTTDATQPDGERLWSNSFVPLGRWTHIAAVAEGHSLRLYVNGLLDSENTTVGTIVHNTGPIYIGGDPWRQGGVDGFVDEFKVYNRALTTDEIQADAAFALNGVEPSFVELGCMGTGCDLEAALASCRAGYHLCNLRDHYSGGYLVARTMGWSTSNSHVWSKEEADSGGAQATSWSGDAPSATKTGLGLCCADNE</sequence>
<dbReference type="SUPFAM" id="SSF49899">
    <property type="entry name" value="Concanavalin A-like lectins/glucanases"/>
    <property type="match status" value="1"/>
</dbReference>
<evidence type="ECO:0000256" key="1">
    <source>
        <dbReference type="ARBA" id="ARBA00022729"/>
    </source>
</evidence>
<keyword evidence="2" id="KW-1015">Disulfide bond</keyword>
<reference evidence="4" key="1">
    <citation type="submission" date="2021-01" db="EMBL/GenBank/DDBJ databases">
        <authorList>
            <person name="Corre E."/>
            <person name="Pelletier E."/>
            <person name="Niang G."/>
            <person name="Scheremetjew M."/>
            <person name="Finn R."/>
            <person name="Kale V."/>
            <person name="Holt S."/>
            <person name="Cochrane G."/>
            <person name="Meng A."/>
            <person name="Brown T."/>
            <person name="Cohen L."/>
        </authorList>
    </citation>
    <scope>NUCLEOTIDE SEQUENCE</scope>
    <source>
        <strain evidence="4">UTEX LB 985</strain>
    </source>
</reference>
<feature type="domain" description="LamG-like jellyroll fold" evidence="3">
    <location>
        <begin position="113"/>
        <end position="251"/>
    </location>
</feature>
<dbReference type="EMBL" id="HBGU01015826">
    <property type="protein sequence ID" value="CAD9424286.1"/>
    <property type="molecule type" value="Transcribed_RNA"/>
</dbReference>
<dbReference type="InterPro" id="IPR006558">
    <property type="entry name" value="LamG-like"/>
</dbReference>
<organism evidence="4">
    <name type="scientific">Haptolina brevifila</name>
    <dbReference type="NCBI Taxonomy" id="156173"/>
    <lineage>
        <taxon>Eukaryota</taxon>
        <taxon>Haptista</taxon>
        <taxon>Haptophyta</taxon>
        <taxon>Prymnesiophyceae</taxon>
        <taxon>Prymnesiales</taxon>
        <taxon>Prymnesiaceae</taxon>
        <taxon>Haptolina</taxon>
    </lineage>
</organism>
<evidence type="ECO:0000256" key="2">
    <source>
        <dbReference type="ARBA" id="ARBA00023157"/>
    </source>
</evidence>
<evidence type="ECO:0000313" key="4">
    <source>
        <dbReference type="EMBL" id="CAD9424286.1"/>
    </source>
</evidence>
<dbReference type="PANTHER" id="PTHR42535:SF2">
    <property type="entry name" value="CHROMOSOME UNDETERMINED SCAFFOLD_146, WHOLE GENOME SHOTGUN SEQUENCE"/>
    <property type="match status" value="1"/>
</dbReference>
<dbReference type="Pfam" id="PF13385">
    <property type="entry name" value="Laminin_G_3"/>
    <property type="match status" value="1"/>
</dbReference>